<reference evidence="3 4" key="1">
    <citation type="submission" date="2021-03" db="EMBL/GenBank/DDBJ databases">
        <title>Sequencing the genomes of 1000 actinobacteria strains.</title>
        <authorList>
            <person name="Klenk H.-P."/>
        </authorList>
    </citation>
    <scope>NUCLEOTIDE SEQUENCE [LARGE SCALE GENOMIC DNA]</scope>
    <source>
        <strain evidence="3 4">DSM 12936</strain>
    </source>
</reference>
<evidence type="ECO:0000259" key="2">
    <source>
        <dbReference type="Pfam" id="PF10756"/>
    </source>
</evidence>
<dbReference type="Pfam" id="PF10756">
    <property type="entry name" value="bPH_6"/>
    <property type="match status" value="1"/>
</dbReference>
<keyword evidence="1" id="KW-0812">Transmembrane</keyword>
<dbReference type="EMBL" id="JAGIOB010000001">
    <property type="protein sequence ID" value="MBP2416140.1"/>
    <property type="molecule type" value="Genomic_DNA"/>
</dbReference>
<feature type="domain" description="Low molecular weight protein antigen 6 PH" evidence="2">
    <location>
        <begin position="74"/>
        <end position="127"/>
    </location>
</feature>
<comment type="caution">
    <text evidence="3">The sequence shown here is derived from an EMBL/GenBank/DDBJ whole genome shotgun (WGS) entry which is preliminary data.</text>
</comment>
<name>A0ABS4Z533_9ACTN</name>
<dbReference type="RefSeq" id="WP_210053656.1">
    <property type="nucleotide sequence ID" value="NZ_BAAAMH010000018.1"/>
</dbReference>
<organism evidence="3 4">
    <name type="scientific">Microlunatus capsulatus</name>
    <dbReference type="NCBI Taxonomy" id="99117"/>
    <lineage>
        <taxon>Bacteria</taxon>
        <taxon>Bacillati</taxon>
        <taxon>Actinomycetota</taxon>
        <taxon>Actinomycetes</taxon>
        <taxon>Propionibacteriales</taxon>
        <taxon>Propionibacteriaceae</taxon>
        <taxon>Microlunatus</taxon>
    </lineage>
</organism>
<dbReference type="Proteomes" id="UP000758168">
    <property type="component" value="Unassembled WGS sequence"/>
</dbReference>
<evidence type="ECO:0000256" key="1">
    <source>
        <dbReference type="SAM" id="Phobius"/>
    </source>
</evidence>
<feature type="transmembrane region" description="Helical" evidence="1">
    <location>
        <begin position="52"/>
        <end position="71"/>
    </location>
</feature>
<gene>
    <name evidence="3" type="ORF">JOF54_001062</name>
</gene>
<dbReference type="InterPro" id="IPR019692">
    <property type="entry name" value="CFP-6_PH"/>
</dbReference>
<protein>
    <recommendedName>
        <fullName evidence="2">Low molecular weight protein antigen 6 PH domain-containing protein</fullName>
    </recommendedName>
</protein>
<feature type="transmembrane region" description="Helical" evidence="1">
    <location>
        <begin position="20"/>
        <end position="40"/>
    </location>
</feature>
<sequence>MSTGTPVGPVVWRLGGPPLLLRLAPLVALVWIVGGGLRDLLDPARPRGGADLALAAGFVLLLLVAAAAVVVTARTRVVVDDDGVELREIGTRRFGWSEITGVRVDAATPPRWLALKLADGRRRALPAPGGALRRRTDTTVTDAADLIQRRLARQRRG</sequence>
<keyword evidence="1" id="KW-0472">Membrane</keyword>
<evidence type="ECO:0000313" key="3">
    <source>
        <dbReference type="EMBL" id="MBP2416140.1"/>
    </source>
</evidence>
<evidence type="ECO:0000313" key="4">
    <source>
        <dbReference type="Proteomes" id="UP000758168"/>
    </source>
</evidence>
<accession>A0ABS4Z533</accession>
<keyword evidence="4" id="KW-1185">Reference proteome</keyword>
<proteinExistence type="predicted"/>
<keyword evidence="1" id="KW-1133">Transmembrane helix</keyword>